<reference evidence="2 3" key="1">
    <citation type="journal article" date="2010" name="Nature">
        <title>The Ectocarpus genome and the independent evolution of multicellularity in brown algae.</title>
        <authorList>
            <person name="Cock J.M."/>
            <person name="Sterck L."/>
            <person name="Rouze P."/>
            <person name="Scornet D."/>
            <person name="Allen A.E."/>
            <person name="Amoutzias G."/>
            <person name="Anthouard V."/>
            <person name="Artiguenave F."/>
            <person name="Aury J.M."/>
            <person name="Badger J.H."/>
            <person name="Beszteri B."/>
            <person name="Billiau K."/>
            <person name="Bonnet E."/>
            <person name="Bothwell J.H."/>
            <person name="Bowler C."/>
            <person name="Boyen C."/>
            <person name="Brownlee C."/>
            <person name="Carrano C.J."/>
            <person name="Charrier B."/>
            <person name="Cho G.Y."/>
            <person name="Coelho S.M."/>
            <person name="Collen J."/>
            <person name="Corre E."/>
            <person name="Da Silva C."/>
            <person name="Delage L."/>
            <person name="Delaroque N."/>
            <person name="Dittami S.M."/>
            <person name="Doulbeau S."/>
            <person name="Elias M."/>
            <person name="Farnham G."/>
            <person name="Gachon C.M."/>
            <person name="Gschloessl B."/>
            <person name="Heesch S."/>
            <person name="Jabbari K."/>
            <person name="Jubin C."/>
            <person name="Kawai H."/>
            <person name="Kimura K."/>
            <person name="Kloareg B."/>
            <person name="Kupper F.C."/>
            <person name="Lang D."/>
            <person name="Le Bail A."/>
            <person name="Leblanc C."/>
            <person name="Lerouge P."/>
            <person name="Lohr M."/>
            <person name="Lopez P.J."/>
            <person name="Martens C."/>
            <person name="Maumus F."/>
            <person name="Michel G."/>
            <person name="Miranda-Saavedra D."/>
            <person name="Morales J."/>
            <person name="Moreau H."/>
            <person name="Motomura T."/>
            <person name="Nagasato C."/>
            <person name="Napoli C.A."/>
            <person name="Nelson D.R."/>
            <person name="Nyvall-Collen P."/>
            <person name="Peters A.F."/>
            <person name="Pommier C."/>
            <person name="Potin P."/>
            <person name="Poulain J."/>
            <person name="Quesneville H."/>
            <person name="Read B."/>
            <person name="Rensing S.A."/>
            <person name="Ritter A."/>
            <person name="Rousvoal S."/>
            <person name="Samanta M."/>
            <person name="Samson G."/>
            <person name="Schroeder D.C."/>
            <person name="Segurens B."/>
            <person name="Strittmatter M."/>
            <person name="Tonon T."/>
            <person name="Tregear J.W."/>
            <person name="Valentin K."/>
            <person name="von Dassow P."/>
            <person name="Yamagishi T."/>
            <person name="Van de Peer Y."/>
            <person name="Wincker P."/>
        </authorList>
    </citation>
    <scope>NUCLEOTIDE SEQUENCE [LARGE SCALE GENOMIC DNA]</scope>
    <source>
        <strain evidence="3">Ec32 / CCAP1310/4</strain>
    </source>
</reference>
<organism evidence="2 3">
    <name type="scientific">Ectocarpus siliculosus</name>
    <name type="common">Brown alga</name>
    <name type="synonym">Conferva siliculosa</name>
    <dbReference type="NCBI Taxonomy" id="2880"/>
    <lineage>
        <taxon>Eukaryota</taxon>
        <taxon>Sar</taxon>
        <taxon>Stramenopiles</taxon>
        <taxon>Ochrophyta</taxon>
        <taxon>PX clade</taxon>
        <taxon>Phaeophyceae</taxon>
        <taxon>Ectocarpales</taxon>
        <taxon>Ectocarpaceae</taxon>
        <taxon>Ectocarpus</taxon>
    </lineage>
</organism>
<gene>
    <name evidence="2" type="ORF">Esi_0196_0056</name>
</gene>
<evidence type="ECO:0000256" key="1">
    <source>
        <dbReference type="SAM" id="MobiDB-lite"/>
    </source>
</evidence>
<evidence type="ECO:0000313" key="3">
    <source>
        <dbReference type="Proteomes" id="UP000002630"/>
    </source>
</evidence>
<dbReference type="Proteomes" id="UP000002630">
    <property type="component" value="Linkage Group LG04"/>
</dbReference>
<feature type="compositionally biased region" description="Gly residues" evidence="1">
    <location>
        <begin position="40"/>
        <end position="52"/>
    </location>
</feature>
<dbReference type="EMBL" id="FN649729">
    <property type="protein sequence ID" value="CBN79291.1"/>
    <property type="molecule type" value="Genomic_DNA"/>
</dbReference>
<name>D8LHK9_ECTSI</name>
<proteinExistence type="predicted"/>
<feature type="region of interest" description="Disordered" evidence="1">
    <location>
        <begin position="26"/>
        <end position="52"/>
    </location>
</feature>
<protein>
    <submittedName>
        <fullName evidence="2">Uncharacterized protein</fullName>
    </submittedName>
</protein>
<evidence type="ECO:0000313" key="2">
    <source>
        <dbReference type="EMBL" id="CBN79291.1"/>
    </source>
</evidence>
<dbReference type="EMBL" id="FN648371">
    <property type="protein sequence ID" value="CBN79291.1"/>
    <property type="molecule type" value="Genomic_DNA"/>
</dbReference>
<keyword evidence="3" id="KW-1185">Reference proteome</keyword>
<sequence>MPGRATVFIEVHAPAHFLVDLRETREEAKTRKKNNQRTANGGGGGGGGGFGSDGGGAVRLKDFLKTLEQGDEMLIKIERTRQSLVASTALPLSSSPATAAPGASNFPSARLDERLCRPYLWLGRISVPEWLRFLNTEYVEVIFRGLLATKTSVHKTQLQQRPYESRKAEEMLLDVCQRWCTSWWKRGLFLKVKSCAVGGNDGFERRVLLSSS</sequence>
<dbReference type="InParanoid" id="D8LHK9"/>
<accession>D8LHK9</accession>
<dbReference type="AlphaFoldDB" id="D8LHK9"/>